<evidence type="ECO:0000256" key="1">
    <source>
        <dbReference type="SAM" id="SignalP"/>
    </source>
</evidence>
<feature type="non-terminal residue" evidence="2">
    <location>
        <position position="233"/>
    </location>
</feature>
<feature type="non-terminal residue" evidence="2">
    <location>
        <position position="1"/>
    </location>
</feature>
<feature type="chain" id="PRO_5007527623" evidence="1">
    <location>
        <begin position="18"/>
        <end position="233"/>
    </location>
</feature>
<gene>
    <name evidence="2" type="ORF">g.13331</name>
</gene>
<organism evidence="2">
    <name type="scientific">Lygus hesperus</name>
    <name type="common">Western plant bug</name>
    <dbReference type="NCBI Taxonomy" id="30085"/>
    <lineage>
        <taxon>Eukaryota</taxon>
        <taxon>Metazoa</taxon>
        <taxon>Ecdysozoa</taxon>
        <taxon>Arthropoda</taxon>
        <taxon>Hexapoda</taxon>
        <taxon>Insecta</taxon>
        <taxon>Pterygota</taxon>
        <taxon>Neoptera</taxon>
        <taxon>Paraneoptera</taxon>
        <taxon>Hemiptera</taxon>
        <taxon>Heteroptera</taxon>
        <taxon>Panheteroptera</taxon>
        <taxon>Cimicomorpha</taxon>
        <taxon>Miridae</taxon>
        <taxon>Mirini</taxon>
        <taxon>Lygus</taxon>
    </lineage>
</organism>
<dbReference type="AlphaFoldDB" id="A0A146M3G1"/>
<evidence type="ECO:0000313" key="2">
    <source>
        <dbReference type="EMBL" id="JAQ14311.1"/>
    </source>
</evidence>
<name>A0A146M3G1_LYGHE</name>
<keyword evidence="1" id="KW-0732">Signal</keyword>
<feature type="signal peptide" evidence="1">
    <location>
        <begin position="1"/>
        <end position="17"/>
    </location>
</feature>
<reference evidence="2" key="1">
    <citation type="journal article" date="2016" name="Gigascience">
        <title>De novo construction of an expanded transcriptome assembly for the western tarnished plant bug, Lygus hesperus.</title>
        <authorList>
            <person name="Tassone E.E."/>
            <person name="Geib S.M."/>
            <person name="Hall B."/>
            <person name="Fabrick J.A."/>
            <person name="Brent C.S."/>
            <person name="Hull J.J."/>
        </authorList>
    </citation>
    <scope>NUCLEOTIDE SEQUENCE</scope>
</reference>
<dbReference type="EMBL" id="GDHC01004318">
    <property type="protein sequence ID" value="JAQ14311.1"/>
    <property type="molecule type" value="Transcribed_RNA"/>
</dbReference>
<protein>
    <submittedName>
        <fullName evidence="2">Uncharacterized protein</fullName>
    </submittedName>
</protein>
<accession>A0A146M3G1</accession>
<sequence>KMKSFIVLSVVLAVASATYPYAHLYGQHIPVIDHKGVPVDTPDVQAAKAVHFAAHAAVNSGLHGIVHAAAVPYSYAHGLYHYPIIDAAGRPVDTPEVQHAKAAHFAAYHEAAARNGVAHLRKRRGIAYPYAQHIPVIGHNGVPVDTPEVQAAKAEHFAAHAKVAVSAPVLSAAHVVPYAAVHAQYPIHIPVITPHGVPVDTPEVQHSKAAHFAAHAEANARNAAVGYHGLALH</sequence>
<proteinExistence type="predicted"/>